<proteinExistence type="predicted"/>
<accession>A0AC34QCC6</accession>
<protein>
    <submittedName>
        <fullName evidence="2">RING-type E3 ubiquitin transferase</fullName>
    </submittedName>
</protein>
<name>A0AC34QCC6_9BILA</name>
<sequence length="872" mass="96719">MDSTSLLWTFDDKMGEQDLDYCTGNVTEGDISMIFSSMARPVLQNNTGNQSQIAPGSYGLAPTPPPKEQEIKCPMCLQDFSSPKVLACFHSFCKKCIEQQLIHNDHVICPVCHTHTLLTPHLGVDGLLNDYGLENICNNRLHNAAANVSTDEDSPKGASGTPTEEKGLIFGSPSSTSSTPPRTGSPGNDSGLNNNVSCVSCTTGDRVVSCCCMCGFLCSNCQYAHQTMHCFEGHKLIPVPSNRGEHSSSESSSNSSFNPKSGAHCLEHRSQPLRYFCSSCNLAICEECMTVDHVQPTHMIESIDVIADQQVKRMEFMVDEAAKKQQEVLDSFRVIDNTQNRLHIGLQMAQATINDNCDTLVGMIMEYRQLMTRNIELKFGLKQLQLTQMDKEVQKLAKKMSQMIEFTRRLLNYSSPTEIMVFKPLIDSRIDSFLKFNIDHENIVKNAINGCEVQSLSTDACRTALSDLFTRTGVDLSVMQQNGESSPMGSTLPHVNSVCGSMGRTPSRQNMGSPTVAGSYDMKNLVAQTMNGVANSPVSMLGTSAPAGGLSETSNMLYDKIWNLDEGMTSLSLGSDMDNQLSQSLPYQLYPPRSQIKRQKMIYYCKFGEFGVIEGQFTEPSGVAVNAQNDIIVADTNNHRIQVFDKEGRFKFQFGECGKRDGQLLYPNRVAVNRVTGDYIVTERSPTHQIQIFNQYGQFMRKFGANILQHPRGLCVDNQGRIIVVECKVMRVIIFDSYGNVINKFSCSRYLEFPNGVCATPNNEILISDNRAHCIKVFSYEGQYLRQIGGEGVTNYPIGVGINSRGEVVVADNHNNFNLTIFDQKGNMLNALESKVKHAQCFDMALVDDGSVVLASKDYRLYLYRYVTPLSL</sequence>
<dbReference type="Proteomes" id="UP000887576">
    <property type="component" value="Unplaced"/>
</dbReference>
<evidence type="ECO:0000313" key="2">
    <source>
        <dbReference type="WBParaSite" id="JU765_v2.g14897.t1"/>
    </source>
</evidence>
<organism evidence="1 2">
    <name type="scientific">Panagrolaimus sp. JU765</name>
    <dbReference type="NCBI Taxonomy" id="591449"/>
    <lineage>
        <taxon>Eukaryota</taxon>
        <taxon>Metazoa</taxon>
        <taxon>Ecdysozoa</taxon>
        <taxon>Nematoda</taxon>
        <taxon>Chromadorea</taxon>
        <taxon>Rhabditida</taxon>
        <taxon>Tylenchina</taxon>
        <taxon>Panagrolaimomorpha</taxon>
        <taxon>Panagrolaimoidea</taxon>
        <taxon>Panagrolaimidae</taxon>
        <taxon>Panagrolaimus</taxon>
    </lineage>
</organism>
<evidence type="ECO:0000313" key="1">
    <source>
        <dbReference type="Proteomes" id="UP000887576"/>
    </source>
</evidence>
<dbReference type="WBParaSite" id="JU765_v2.g14897.t1">
    <property type="protein sequence ID" value="JU765_v2.g14897.t1"/>
    <property type="gene ID" value="JU765_v2.g14897"/>
</dbReference>
<reference evidence="2" key="1">
    <citation type="submission" date="2022-11" db="UniProtKB">
        <authorList>
            <consortium name="WormBaseParasite"/>
        </authorList>
    </citation>
    <scope>IDENTIFICATION</scope>
</reference>